<dbReference type="SMART" id="SM00002">
    <property type="entry name" value="PLP"/>
    <property type="match status" value="1"/>
</dbReference>
<dbReference type="InterPro" id="IPR018237">
    <property type="entry name" value="Myelin_PLP_CS"/>
</dbReference>
<gene>
    <name evidence="7" type="ORF">chiPu_0013033</name>
</gene>
<dbReference type="OrthoDB" id="9993736at2759"/>
<keyword evidence="8" id="KW-1185">Reference proteome</keyword>
<evidence type="ECO:0000256" key="5">
    <source>
        <dbReference type="ARBA" id="ARBA00023136"/>
    </source>
</evidence>
<dbReference type="AlphaFoldDB" id="A0A401SW06"/>
<comment type="subcellular location">
    <subcellularLocation>
        <location evidence="1">Membrane</location>
        <topology evidence="1">Multi-pass membrane protein</topology>
    </subcellularLocation>
</comment>
<dbReference type="OMA" id="CNASEFE"/>
<dbReference type="PROSITE" id="PS00575">
    <property type="entry name" value="MYELIN_PLP_1"/>
    <property type="match status" value="1"/>
</dbReference>
<dbReference type="STRING" id="137246.A0A401SW06"/>
<dbReference type="GO" id="GO:0061564">
    <property type="term" value="P:axon development"/>
    <property type="evidence" value="ECO:0007669"/>
    <property type="project" value="TreeGrafter"/>
</dbReference>
<dbReference type="GO" id="GO:0022010">
    <property type="term" value="P:central nervous system myelination"/>
    <property type="evidence" value="ECO:0007669"/>
    <property type="project" value="TreeGrafter"/>
</dbReference>
<dbReference type="EMBL" id="BEZZ01000609">
    <property type="protein sequence ID" value="GCC34558.1"/>
    <property type="molecule type" value="Genomic_DNA"/>
</dbReference>
<dbReference type="PANTHER" id="PTHR11683">
    <property type="entry name" value="MYELIN PROTEOLIPID"/>
    <property type="match status" value="1"/>
</dbReference>
<comment type="caution">
    <text evidence="7">The sequence shown here is derived from an EMBL/GenBank/DDBJ whole genome shotgun (WGS) entry which is preliminary data.</text>
</comment>
<evidence type="ECO:0000256" key="6">
    <source>
        <dbReference type="SAM" id="Phobius"/>
    </source>
</evidence>
<evidence type="ECO:0000256" key="1">
    <source>
        <dbReference type="ARBA" id="ARBA00004141"/>
    </source>
</evidence>
<dbReference type="GO" id="GO:0019911">
    <property type="term" value="F:structural constituent of myelin sheath"/>
    <property type="evidence" value="ECO:0007669"/>
    <property type="project" value="TreeGrafter"/>
</dbReference>
<evidence type="ECO:0000313" key="8">
    <source>
        <dbReference type="Proteomes" id="UP000287033"/>
    </source>
</evidence>
<keyword evidence="3 6" id="KW-0812">Transmembrane</keyword>
<evidence type="ECO:0000256" key="2">
    <source>
        <dbReference type="ARBA" id="ARBA00010595"/>
    </source>
</evidence>
<dbReference type="InterPro" id="IPR001614">
    <property type="entry name" value="Myelin_PLP"/>
</dbReference>
<dbReference type="GO" id="GO:0043209">
    <property type="term" value="C:myelin sheath"/>
    <property type="evidence" value="ECO:0007669"/>
    <property type="project" value="TreeGrafter"/>
</dbReference>
<dbReference type="Pfam" id="PF01275">
    <property type="entry name" value="Myelin_PLP"/>
    <property type="match status" value="1"/>
</dbReference>
<dbReference type="Proteomes" id="UP000287033">
    <property type="component" value="Unassembled WGS sequence"/>
</dbReference>
<name>A0A401SW06_CHIPU</name>
<organism evidence="7 8">
    <name type="scientific">Chiloscyllium punctatum</name>
    <name type="common">Brownbanded bambooshark</name>
    <name type="synonym">Hemiscyllium punctatum</name>
    <dbReference type="NCBI Taxonomy" id="137246"/>
    <lineage>
        <taxon>Eukaryota</taxon>
        <taxon>Metazoa</taxon>
        <taxon>Chordata</taxon>
        <taxon>Craniata</taxon>
        <taxon>Vertebrata</taxon>
        <taxon>Chondrichthyes</taxon>
        <taxon>Elasmobranchii</taxon>
        <taxon>Galeomorphii</taxon>
        <taxon>Galeoidea</taxon>
        <taxon>Orectolobiformes</taxon>
        <taxon>Hemiscylliidae</taxon>
        <taxon>Chiloscyllium</taxon>
    </lineage>
</organism>
<sequence>MGCSECCVRCLRGVPYASLIATVLCFVGVALFCGCGHEALTGTEKLIELYFSDDFMDYAILANVIQVFQYIIYGTASFFFLYGVLLLAEGFYTTSAVRSLFGEFRTTMCGRCVSATFIFLTYVLSVTWMGVFAFAALPVYIYYTMWSTCQTLKYVTDGNTGFDDVCVDARQYGVLPWSANPGKICGLNLTSVCNASEFELTYHLFIATFAGAAATVIALLTYMMSSTYNYAVLKFMSRDDCCTKF</sequence>
<proteinExistence type="inferred from homology"/>
<evidence type="ECO:0000256" key="4">
    <source>
        <dbReference type="ARBA" id="ARBA00022989"/>
    </source>
</evidence>
<feature type="transmembrane region" description="Helical" evidence="6">
    <location>
        <begin position="204"/>
        <end position="224"/>
    </location>
</feature>
<dbReference type="PRINTS" id="PR00214">
    <property type="entry name" value="MYELINPLP"/>
</dbReference>
<evidence type="ECO:0000313" key="7">
    <source>
        <dbReference type="EMBL" id="GCC34558.1"/>
    </source>
</evidence>
<accession>A0A401SW06</accession>
<comment type="similarity">
    <text evidence="2">Belongs to the myelin proteolipid protein family.</text>
</comment>
<evidence type="ECO:0000256" key="3">
    <source>
        <dbReference type="ARBA" id="ARBA00022692"/>
    </source>
</evidence>
<reference evidence="7 8" key="1">
    <citation type="journal article" date="2018" name="Nat. Ecol. Evol.">
        <title>Shark genomes provide insights into elasmobranch evolution and the origin of vertebrates.</title>
        <authorList>
            <person name="Hara Y"/>
            <person name="Yamaguchi K"/>
            <person name="Onimaru K"/>
            <person name="Kadota M"/>
            <person name="Koyanagi M"/>
            <person name="Keeley SD"/>
            <person name="Tatsumi K"/>
            <person name="Tanaka K"/>
            <person name="Motone F"/>
            <person name="Kageyama Y"/>
            <person name="Nozu R"/>
            <person name="Adachi N"/>
            <person name="Nishimura O"/>
            <person name="Nakagawa R"/>
            <person name="Tanegashima C"/>
            <person name="Kiyatake I"/>
            <person name="Matsumoto R"/>
            <person name="Murakumo K"/>
            <person name="Nishida K"/>
            <person name="Terakita A"/>
            <person name="Kuratani S"/>
            <person name="Sato K"/>
            <person name="Hyodo S Kuraku.S."/>
        </authorList>
    </citation>
    <scope>NUCLEOTIDE SEQUENCE [LARGE SCALE GENOMIC DNA]</scope>
</reference>
<feature type="transmembrane region" description="Helical" evidence="6">
    <location>
        <begin position="113"/>
        <end position="143"/>
    </location>
</feature>
<feature type="transmembrane region" description="Helical" evidence="6">
    <location>
        <begin position="14"/>
        <end position="34"/>
    </location>
</feature>
<dbReference type="PANTHER" id="PTHR11683:SF17">
    <property type="entry name" value="DMALPHA1"/>
    <property type="match status" value="1"/>
</dbReference>
<protein>
    <submittedName>
        <fullName evidence="7">Uncharacterized protein</fullName>
    </submittedName>
</protein>
<keyword evidence="5 6" id="KW-0472">Membrane</keyword>
<dbReference type="GO" id="GO:0005886">
    <property type="term" value="C:plasma membrane"/>
    <property type="evidence" value="ECO:0007669"/>
    <property type="project" value="TreeGrafter"/>
</dbReference>
<keyword evidence="4 6" id="KW-1133">Transmembrane helix</keyword>